<feature type="domain" description="SP-RING-type" evidence="12">
    <location>
        <begin position="299"/>
        <end position="382"/>
    </location>
</feature>
<evidence type="ECO:0000256" key="7">
    <source>
        <dbReference type="ARBA" id="ARBA00022786"/>
    </source>
</evidence>
<dbReference type="InterPro" id="IPR013083">
    <property type="entry name" value="Znf_RING/FYVE/PHD"/>
</dbReference>
<keyword evidence="9" id="KW-0539">Nucleus</keyword>
<evidence type="ECO:0000256" key="1">
    <source>
        <dbReference type="ARBA" id="ARBA00004123"/>
    </source>
</evidence>
<comment type="similarity">
    <text evidence="3">Belongs to the NSE2 family.</text>
</comment>
<evidence type="ECO:0000313" key="14">
    <source>
        <dbReference type="Proteomes" id="UP001408356"/>
    </source>
</evidence>
<feature type="compositionally biased region" description="Acidic residues" evidence="11">
    <location>
        <begin position="419"/>
        <end position="431"/>
    </location>
</feature>
<keyword evidence="8" id="KW-0862">Zinc</keyword>
<dbReference type="EMBL" id="JARVKF010000046">
    <property type="protein sequence ID" value="KAK9424186.1"/>
    <property type="molecule type" value="Genomic_DNA"/>
</dbReference>
<keyword evidence="5" id="KW-0479">Metal-binding</keyword>
<name>A0ABR2VBG3_9PEZI</name>
<sequence>MSSRRGLLSNAPASAQRQRNGARPGSSTQHTAASSRSAHDKIQLPPYEPLCCSLDLTARRALTELSNNATEARKYTAELANSTKLLGESVAEINDRYTEQKAKLRNRLEKQGADGGDLDEETQALQDAVEKLGQEVPELTRQCDEGVREVIDWGVELEDSRDALGTAVKEVEDESREAEQREQAAKDRRERIREARERRLDNPHPEDEDDEEPEEDEEEEEAAEIRGPLKRLKANRTLLRADYEEKSLHQRYGLNNDYIQFKKLWHSAKHGDNKPVPDPSRWFTDNYDDDGDEGDEEDEDEDLIVAGEKKDLRCPLSMVMMREPYTSAKCNHTFEKTAIIEFLGSKPGHRAMCPQTGCSQEVSIRDFSLDQFMLRQIKRSQRQDDDDEDEDEDMVEDDPDESMRFMSQRNIKKERRGDDIEDDEDEEMEED</sequence>
<evidence type="ECO:0000256" key="4">
    <source>
        <dbReference type="ARBA" id="ARBA00022679"/>
    </source>
</evidence>
<keyword evidence="14" id="KW-1185">Reference proteome</keyword>
<proteinExistence type="inferred from homology"/>
<accession>A0ABR2VBG3</accession>
<dbReference type="Proteomes" id="UP001408356">
    <property type="component" value="Unassembled WGS sequence"/>
</dbReference>
<dbReference type="Gene3D" id="1.20.120.1010">
    <property type="match status" value="1"/>
</dbReference>
<keyword evidence="7" id="KW-0833">Ubl conjugation pathway</keyword>
<feature type="compositionally biased region" description="Acidic residues" evidence="11">
    <location>
        <begin position="384"/>
        <end position="400"/>
    </location>
</feature>
<evidence type="ECO:0000256" key="10">
    <source>
        <dbReference type="PROSITE-ProRule" id="PRU00452"/>
    </source>
</evidence>
<protein>
    <submittedName>
        <fullName evidence="13">SP-RING-type domain-containing protein</fullName>
    </submittedName>
</protein>
<dbReference type="CDD" id="cd16651">
    <property type="entry name" value="SPL-RING_NSE2"/>
    <property type="match status" value="1"/>
</dbReference>
<evidence type="ECO:0000256" key="6">
    <source>
        <dbReference type="ARBA" id="ARBA00022771"/>
    </source>
</evidence>
<evidence type="ECO:0000256" key="8">
    <source>
        <dbReference type="ARBA" id="ARBA00022833"/>
    </source>
</evidence>
<feature type="region of interest" description="Disordered" evidence="11">
    <location>
        <begin position="1"/>
        <end position="44"/>
    </location>
</feature>
<feature type="region of interest" description="Disordered" evidence="11">
    <location>
        <begin position="269"/>
        <end position="300"/>
    </location>
</feature>
<reference evidence="13 14" key="1">
    <citation type="journal article" date="2024" name="J. Plant Pathol.">
        <title>Sequence and assembly of the genome of Seiridium unicorne, isolate CBS 538.82, causal agent of cypress canker disease.</title>
        <authorList>
            <person name="Scali E."/>
            <person name="Rocca G.D."/>
            <person name="Danti R."/>
            <person name="Garbelotto M."/>
            <person name="Barberini S."/>
            <person name="Baroncelli R."/>
            <person name="Emiliani G."/>
        </authorList>
    </citation>
    <scope>NUCLEOTIDE SEQUENCE [LARGE SCALE GENOMIC DNA]</scope>
    <source>
        <strain evidence="13 14">BM-138-508</strain>
    </source>
</reference>
<evidence type="ECO:0000256" key="5">
    <source>
        <dbReference type="ARBA" id="ARBA00022723"/>
    </source>
</evidence>
<dbReference type="InterPro" id="IPR004181">
    <property type="entry name" value="Znf_MIZ"/>
</dbReference>
<feature type="region of interest" description="Disordered" evidence="11">
    <location>
        <begin position="168"/>
        <end position="229"/>
    </location>
</feature>
<comment type="pathway">
    <text evidence="2">Protein modification; protein sumoylation.</text>
</comment>
<feature type="compositionally biased region" description="Basic and acidic residues" evidence="11">
    <location>
        <begin position="177"/>
        <end position="205"/>
    </location>
</feature>
<dbReference type="PANTHER" id="PTHR21330">
    <property type="entry name" value="E3 SUMO-PROTEIN LIGASE NSE2"/>
    <property type="match status" value="1"/>
</dbReference>
<evidence type="ECO:0000256" key="2">
    <source>
        <dbReference type="ARBA" id="ARBA00004718"/>
    </source>
</evidence>
<evidence type="ECO:0000259" key="12">
    <source>
        <dbReference type="PROSITE" id="PS51044"/>
    </source>
</evidence>
<organism evidence="13 14">
    <name type="scientific">Seiridium unicorne</name>
    <dbReference type="NCBI Taxonomy" id="138068"/>
    <lineage>
        <taxon>Eukaryota</taxon>
        <taxon>Fungi</taxon>
        <taxon>Dikarya</taxon>
        <taxon>Ascomycota</taxon>
        <taxon>Pezizomycotina</taxon>
        <taxon>Sordariomycetes</taxon>
        <taxon>Xylariomycetidae</taxon>
        <taxon>Amphisphaeriales</taxon>
        <taxon>Sporocadaceae</taxon>
        <taxon>Seiridium</taxon>
    </lineage>
</organism>
<dbReference type="Pfam" id="PF11789">
    <property type="entry name" value="zf-Nse"/>
    <property type="match status" value="1"/>
</dbReference>
<feature type="compositionally biased region" description="Acidic residues" evidence="11">
    <location>
        <begin position="206"/>
        <end position="222"/>
    </location>
</feature>
<comment type="subcellular location">
    <subcellularLocation>
        <location evidence="1">Nucleus</location>
    </subcellularLocation>
</comment>
<dbReference type="PROSITE" id="PS51044">
    <property type="entry name" value="ZF_SP_RING"/>
    <property type="match status" value="1"/>
</dbReference>
<keyword evidence="4" id="KW-0808">Transferase</keyword>
<evidence type="ECO:0000256" key="3">
    <source>
        <dbReference type="ARBA" id="ARBA00008212"/>
    </source>
</evidence>
<dbReference type="InterPro" id="IPR026846">
    <property type="entry name" value="Nse2(Mms21)"/>
</dbReference>
<comment type="caution">
    <text evidence="13">The sequence shown here is derived from an EMBL/GenBank/DDBJ whole genome shotgun (WGS) entry which is preliminary data.</text>
</comment>
<feature type="compositionally biased region" description="Acidic residues" evidence="11">
    <location>
        <begin position="286"/>
        <end position="300"/>
    </location>
</feature>
<keyword evidence="6 10" id="KW-0863">Zinc-finger</keyword>
<feature type="region of interest" description="Disordered" evidence="11">
    <location>
        <begin position="378"/>
        <end position="431"/>
    </location>
</feature>
<dbReference type="Gene3D" id="3.30.40.10">
    <property type="entry name" value="Zinc/RING finger domain, C3HC4 (zinc finger)"/>
    <property type="match status" value="1"/>
</dbReference>
<evidence type="ECO:0000313" key="13">
    <source>
        <dbReference type="EMBL" id="KAK9424186.1"/>
    </source>
</evidence>
<feature type="compositionally biased region" description="Polar residues" evidence="11">
    <location>
        <begin position="11"/>
        <end position="36"/>
    </location>
</feature>
<evidence type="ECO:0000256" key="9">
    <source>
        <dbReference type="ARBA" id="ARBA00023242"/>
    </source>
</evidence>
<evidence type="ECO:0000256" key="11">
    <source>
        <dbReference type="SAM" id="MobiDB-lite"/>
    </source>
</evidence>
<dbReference type="SUPFAM" id="SSF57850">
    <property type="entry name" value="RING/U-box"/>
    <property type="match status" value="1"/>
</dbReference>
<gene>
    <name evidence="13" type="ORF">SUNI508_03674</name>
</gene>
<dbReference type="PANTHER" id="PTHR21330:SF1">
    <property type="entry name" value="E3 SUMO-PROTEIN LIGASE NSE2"/>
    <property type="match status" value="1"/>
</dbReference>